<evidence type="ECO:0000313" key="1">
    <source>
        <dbReference type="EMBL" id="PHU33698.1"/>
    </source>
</evidence>
<accession>A0A2G3DRQ4</accession>
<comment type="caution">
    <text evidence="1">The sequence shown here is derived from an EMBL/GenBank/DDBJ whole genome shotgun (WGS) entry which is preliminary data.</text>
</comment>
<reference evidence="1 2" key="2">
    <citation type="submission" date="2017-10" db="EMBL/GenBank/DDBJ databases">
        <authorList>
            <person name="Banno H."/>
            <person name="Chua N.-H."/>
        </authorList>
    </citation>
    <scope>NUCLEOTIDE SEQUENCE [LARGE SCALE GENOMIC DNA]</scope>
    <source>
        <strain evidence="1 2">JK626</strain>
    </source>
</reference>
<dbReference type="EMBL" id="PDYF01000083">
    <property type="protein sequence ID" value="PHU33698.1"/>
    <property type="molecule type" value="Genomic_DNA"/>
</dbReference>
<name>A0A2G3DRQ4_9FIRM</name>
<gene>
    <name evidence="1" type="ORF">CSX01_14280</name>
</gene>
<dbReference type="RefSeq" id="WP_099392834.1">
    <property type="nucleotide sequence ID" value="NZ_PDYF01000083.1"/>
</dbReference>
<protein>
    <submittedName>
        <fullName evidence="1">Uncharacterized protein</fullName>
    </submittedName>
</protein>
<proteinExistence type="predicted"/>
<organism evidence="1 2">
    <name type="scientific">Pseudobutyrivibrio ruminis</name>
    <dbReference type="NCBI Taxonomy" id="46206"/>
    <lineage>
        <taxon>Bacteria</taxon>
        <taxon>Bacillati</taxon>
        <taxon>Bacillota</taxon>
        <taxon>Clostridia</taxon>
        <taxon>Lachnospirales</taxon>
        <taxon>Lachnospiraceae</taxon>
        <taxon>Pseudobutyrivibrio</taxon>
    </lineage>
</organism>
<sequence length="118" mass="12392">MAIAPISGLTTYSPVASVQPMNYAVENTAGFSDVYNSESVKGGAAVTGTAPVQYPNARVEEPEESRPVDSTAILEEKKKTASQFNDIAAKFSSIKTSYNNSGVGNSYGMIGSRIDAFA</sequence>
<dbReference type="Proteomes" id="UP000225889">
    <property type="component" value="Unassembled WGS sequence"/>
</dbReference>
<dbReference type="AlphaFoldDB" id="A0A2G3DRQ4"/>
<evidence type="ECO:0000313" key="2">
    <source>
        <dbReference type="Proteomes" id="UP000225889"/>
    </source>
</evidence>
<reference evidence="1 2" key="1">
    <citation type="submission" date="2017-10" db="EMBL/GenBank/DDBJ databases">
        <title>Resolving the taxonomy of Roseburia spp., Eubacterium rectale and Agathobacter spp. through phylogenomic analysis.</title>
        <authorList>
            <person name="Sheridan P.O."/>
            <person name="Walker A.W."/>
            <person name="Duncan S.H."/>
            <person name="Scott K.P."/>
            <person name="Toole P.W.O."/>
            <person name="Luis P."/>
            <person name="Flint H.J."/>
        </authorList>
    </citation>
    <scope>NUCLEOTIDE SEQUENCE [LARGE SCALE GENOMIC DNA]</scope>
    <source>
        <strain evidence="1 2">JK626</strain>
    </source>
</reference>